<dbReference type="OrthoDB" id="9814815at2"/>
<dbReference type="PROSITE" id="PS00894">
    <property type="entry name" value="HTH_DEOR_1"/>
    <property type="match status" value="1"/>
</dbReference>
<dbReference type="PRINTS" id="PR00037">
    <property type="entry name" value="HTHLACR"/>
</dbReference>
<evidence type="ECO:0000256" key="1">
    <source>
        <dbReference type="ARBA" id="ARBA00022491"/>
    </source>
</evidence>
<name>A0A1G6Q946_9BURK</name>
<dbReference type="InterPro" id="IPR037171">
    <property type="entry name" value="NagB/RpiA_transferase-like"/>
</dbReference>
<dbReference type="GO" id="GO:0003700">
    <property type="term" value="F:DNA-binding transcription factor activity"/>
    <property type="evidence" value="ECO:0007669"/>
    <property type="project" value="InterPro"/>
</dbReference>
<dbReference type="PANTHER" id="PTHR30363:SF4">
    <property type="entry name" value="GLYCEROL-3-PHOSPHATE REGULON REPRESSOR"/>
    <property type="match status" value="1"/>
</dbReference>
<dbReference type="EMBL" id="FMZC01000003">
    <property type="protein sequence ID" value="SDC88843.1"/>
    <property type="molecule type" value="Genomic_DNA"/>
</dbReference>
<dbReference type="RefSeq" id="WP_092741878.1">
    <property type="nucleotide sequence ID" value="NZ_FMZC01000003.1"/>
</dbReference>
<dbReference type="SUPFAM" id="SSF46785">
    <property type="entry name" value="Winged helix' DNA-binding domain"/>
    <property type="match status" value="1"/>
</dbReference>
<organism evidence="6 7">
    <name type="scientific">Paracidovorax valerianellae</name>
    <dbReference type="NCBI Taxonomy" id="187868"/>
    <lineage>
        <taxon>Bacteria</taxon>
        <taxon>Pseudomonadati</taxon>
        <taxon>Pseudomonadota</taxon>
        <taxon>Betaproteobacteria</taxon>
        <taxon>Burkholderiales</taxon>
        <taxon>Comamonadaceae</taxon>
        <taxon>Paracidovorax</taxon>
    </lineage>
</organism>
<dbReference type="PANTHER" id="PTHR30363">
    <property type="entry name" value="HTH-TYPE TRANSCRIPTIONAL REGULATOR SRLR-RELATED"/>
    <property type="match status" value="1"/>
</dbReference>
<dbReference type="InterPro" id="IPR050313">
    <property type="entry name" value="Carb_Metab_HTH_regulators"/>
</dbReference>
<dbReference type="Pfam" id="PF00455">
    <property type="entry name" value="DeoRC"/>
    <property type="match status" value="1"/>
</dbReference>
<proteinExistence type="predicted"/>
<evidence type="ECO:0000256" key="4">
    <source>
        <dbReference type="ARBA" id="ARBA00023163"/>
    </source>
</evidence>
<keyword evidence="4" id="KW-0804">Transcription</keyword>
<evidence type="ECO:0000313" key="6">
    <source>
        <dbReference type="EMBL" id="SDC88843.1"/>
    </source>
</evidence>
<evidence type="ECO:0000256" key="3">
    <source>
        <dbReference type="ARBA" id="ARBA00023125"/>
    </source>
</evidence>
<keyword evidence="1" id="KW-0678">Repressor</keyword>
<dbReference type="PROSITE" id="PS51000">
    <property type="entry name" value="HTH_DEOR_2"/>
    <property type="match status" value="1"/>
</dbReference>
<dbReference type="AlphaFoldDB" id="A0A1G6Q946"/>
<accession>A0A1G6Q946</accession>
<dbReference type="InterPro" id="IPR018356">
    <property type="entry name" value="Tscrpt_reg_HTH_DeoR_CS"/>
</dbReference>
<dbReference type="GO" id="GO:0003677">
    <property type="term" value="F:DNA binding"/>
    <property type="evidence" value="ECO:0007669"/>
    <property type="project" value="UniProtKB-KW"/>
</dbReference>
<keyword evidence="2" id="KW-0805">Transcription regulation</keyword>
<dbReference type="InterPro" id="IPR036388">
    <property type="entry name" value="WH-like_DNA-bd_sf"/>
</dbReference>
<dbReference type="SUPFAM" id="SSF100950">
    <property type="entry name" value="NagB/RpiA/CoA transferase-like"/>
    <property type="match status" value="1"/>
</dbReference>
<gene>
    <name evidence="6" type="ORF">SAMN05192589_103467</name>
</gene>
<dbReference type="InterPro" id="IPR036390">
    <property type="entry name" value="WH_DNA-bd_sf"/>
</dbReference>
<dbReference type="Gene3D" id="3.40.50.1360">
    <property type="match status" value="1"/>
</dbReference>
<evidence type="ECO:0000259" key="5">
    <source>
        <dbReference type="PROSITE" id="PS51000"/>
    </source>
</evidence>
<evidence type="ECO:0000313" key="7">
    <source>
        <dbReference type="Proteomes" id="UP000198781"/>
    </source>
</evidence>
<evidence type="ECO:0000256" key="2">
    <source>
        <dbReference type="ARBA" id="ARBA00023015"/>
    </source>
</evidence>
<dbReference type="InterPro" id="IPR014036">
    <property type="entry name" value="DeoR-like_C"/>
</dbReference>
<dbReference type="Proteomes" id="UP000198781">
    <property type="component" value="Unassembled WGS sequence"/>
</dbReference>
<protein>
    <submittedName>
        <fullName evidence="6">Transcriptional regulator, DeoR family</fullName>
    </submittedName>
</protein>
<dbReference type="SMART" id="SM01134">
    <property type="entry name" value="DeoRC"/>
    <property type="match status" value="1"/>
</dbReference>
<dbReference type="SMART" id="SM00420">
    <property type="entry name" value="HTH_DEOR"/>
    <property type="match status" value="1"/>
</dbReference>
<reference evidence="6 7" key="1">
    <citation type="submission" date="2016-10" db="EMBL/GenBank/DDBJ databases">
        <authorList>
            <person name="de Groot N.N."/>
        </authorList>
    </citation>
    <scope>NUCLEOTIDE SEQUENCE [LARGE SCALE GENOMIC DNA]</scope>
    <source>
        <strain evidence="6 7">DSM 16619</strain>
    </source>
</reference>
<dbReference type="InterPro" id="IPR001034">
    <property type="entry name" value="DeoR_HTH"/>
</dbReference>
<dbReference type="Pfam" id="PF08220">
    <property type="entry name" value="HTH_DeoR"/>
    <property type="match status" value="1"/>
</dbReference>
<keyword evidence="3" id="KW-0238">DNA-binding</keyword>
<dbReference type="Gene3D" id="1.10.10.10">
    <property type="entry name" value="Winged helix-like DNA-binding domain superfamily/Winged helix DNA-binding domain"/>
    <property type="match status" value="1"/>
</dbReference>
<dbReference type="STRING" id="187868.SAMN05192589_103467"/>
<feature type="domain" description="HTH deoR-type" evidence="5">
    <location>
        <begin position="3"/>
        <end position="58"/>
    </location>
</feature>
<sequence length="258" mass="27351">MLQAERFIRIRTLLTTLTRVSTERIVQELDVSRETVRRDVVELEAQGILRRVHGGVVAPGPEPEPPLAVRQAVREREKRAIARAALQQLQPGQTLFLDAGSTTAILAGELSSLSGMTVVTNGLNVALKLAGADAGRAARNDVILLGGRPNPEVQATQGDITVAEIYRYRADVALLSPVGIHCQHGATSFDHHEAAIARAMAGQAQRLIVLADHSKIGQASRVVYAGLPEIDTIVTDAGSRALPGLSALQAAGSHVIVA</sequence>
<keyword evidence="7" id="KW-1185">Reference proteome</keyword>